<dbReference type="Proteomes" id="UP000318717">
    <property type="component" value="Unassembled WGS sequence"/>
</dbReference>
<keyword evidence="3" id="KW-1185">Reference proteome</keyword>
<protein>
    <recommendedName>
        <fullName evidence="1">VWFA domain-containing protein</fullName>
    </recommendedName>
</protein>
<evidence type="ECO:0000259" key="1">
    <source>
        <dbReference type="PROSITE" id="PS50234"/>
    </source>
</evidence>
<reference evidence="2 3" key="1">
    <citation type="submission" date="2019-06" db="EMBL/GenBank/DDBJ databases">
        <title>Whole genome shotgun sequence of Vibrio inusitatus NBRC 102082.</title>
        <authorList>
            <person name="Hosoyama A."/>
            <person name="Uohara A."/>
            <person name="Ohji S."/>
            <person name="Ichikawa N."/>
        </authorList>
    </citation>
    <scope>NUCLEOTIDE SEQUENCE [LARGE SCALE GENOMIC DNA]</scope>
    <source>
        <strain evidence="2 3">NBRC 102082</strain>
    </source>
</reference>
<dbReference type="PROSITE" id="PS50234">
    <property type="entry name" value="VWFA"/>
    <property type="match status" value="1"/>
</dbReference>
<accession>A0A4Y3HTK4</accession>
<dbReference type="InterPro" id="IPR002035">
    <property type="entry name" value="VWF_A"/>
</dbReference>
<dbReference type="PANTHER" id="PTHR22550:SF14">
    <property type="entry name" value="VWFA DOMAIN-CONTAINING PROTEIN"/>
    <property type="match status" value="1"/>
</dbReference>
<feature type="domain" description="VWFA" evidence="1">
    <location>
        <begin position="104"/>
        <end position="286"/>
    </location>
</feature>
<dbReference type="SUPFAM" id="SSF53300">
    <property type="entry name" value="vWA-like"/>
    <property type="match status" value="1"/>
</dbReference>
<dbReference type="AlphaFoldDB" id="A0A4Y3HTK4"/>
<dbReference type="EMBL" id="BJLF01000004">
    <property type="protein sequence ID" value="GEA50301.1"/>
    <property type="molecule type" value="Genomic_DNA"/>
</dbReference>
<dbReference type="SMART" id="SM00327">
    <property type="entry name" value="VWA"/>
    <property type="match status" value="1"/>
</dbReference>
<dbReference type="InterPro" id="IPR050768">
    <property type="entry name" value="UPF0353/GerABKA_families"/>
</dbReference>
<dbReference type="OrthoDB" id="9807628at2"/>
<gene>
    <name evidence="2" type="ORF">VIN01S_11050</name>
</gene>
<dbReference type="Gene3D" id="3.40.50.410">
    <property type="entry name" value="von Willebrand factor, type A domain"/>
    <property type="match status" value="1"/>
</dbReference>
<comment type="caution">
    <text evidence="2">The sequence shown here is derived from an EMBL/GenBank/DDBJ whole genome shotgun (WGS) entry which is preliminary data.</text>
</comment>
<evidence type="ECO:0000313" key="2">
    <source>
        <dbReference type="EMBL" id="GEA50301.1"/>
    </source>
</evidence>
<dbReference type="PANTHER" id="PTHR22550">
    <property type="entry name" value="SPORE GERMINATION PROTEIN"/>
    <property type="match status" value="1"/>
</dbReference>
<dbReference type="InterPro" id="IPR036465">
    <property type="entry name" value="vWFA_dom_sf"/>
</dbReference>
<dbReference type="Pfam" id="PF13519">
    <property type="entry name" value="VWA_2"/>
    <property type="match status" value="1"/>
</dbReference>
<organism evidence="2 3">
    <name type="scientific">Vibrio inusitatus NBRC 102082</name>
    <dbReference type="NCBI Taxonomy" id="1219070"/>
    <lineage>
        <taxon>Bacteria</taxon>
        <taxon>Pseudomonadati</taxon>
        <taxon>Pseudomonadota</taxon>
        <taxon>Gammaproteobacteria</taxon>
        <taxon>Vibrionales</taxon>
        <taxon>Vibrionaceae</taxon>
        <taxon>Vibrio</taxon>
    </lineage>
</organism>
<evidence type="ECO:0000313" key="3">
    <source>
        <dbReference type="Proteomes" id="UP000318717"/>
    </source>
</evidence>
<proteinExistence type="predicted"/>
<sequence length="327" mass="36756">MNNLFDWGLVGDISNFHFIRPWWLLALIPLFAIQQLMVKQDDLATQWQSVMSKNIITHLTINQKQGAWLTPIKLFFVFSLLSTLVMAGPTWKKQASPFFEDNAELIIALDVSGSMSKTDIQPSRLERAKQKISQLTDLRGDAKTGLVVYGGSSHVAMPVTKDRELIRYFLDVLDPSLLPDNQSKPVSVIEPVVGLLSKSKVSSTVLIVTDKTDQKAIEKMQQEFTSLEHQVLVWAMGENADSGRDGAQGLSASQIQDLEALAHAGHGSMTLFTHDSTDVEQVYQDIQSNLFAVNDKAQPWIDSGYPLLFLLLPIQLMWFRRGWTLQW</sequence>
<dbReference type="RefSeq" id="WP_141344694.1">
    <property type="nucleotide sequence ID" value="NZ_BJLF01000004.1"/>
</dbReference>
<name>A0A4Y3HTK4_9VIBR</name>